<feature type="compositionally biased region" description="Acidic residues" evidence="13">
    <location>
        <begin position="34"/>
        <end position="44"/>
    </location>
</feature>
<proteinExistence type="inferred from homology"/>
<evidence type="ECO:0000256" key="13">
    <source>
        <dbReference type="SAM" id="MobiDB-lite"/>
    </source>
</evidence>
<dbReference type="GO" id="GO:0006397">
    <property type="term" value="P:mRNA processing"/>
    <property type="evidence" value="ECO:0007669"/>
    <property type="project" value="UniProtKB-KW"/>
</dbReference>
<evidence type="ECO:0000256" key="5">
    <source>
        <dbReference type="ARBA" id="ARBA00022490"/>
    </source>
</evidence>
<dbReference type="Pfam" id="PF09405">
    <property type="entry name" value="Btz"/>
    <property type="match status" value="1"/>
</dbReference>
<dbReference type="GO" id="GO:0000184">
    <property type="term" value="P:nuclear-transcribed mRNA catabolic process, nonsense-mediated decay"/>
    <property type="evidence" value="ECO:0007669"/>
    <property type="project" value="UniProtKB-KW"/>
</dbReference>
<evidence type="ECO:0000256" key="3">
    <source>
        <dbReference type="ARBA" id="ARBA00009548"/>
    </source>
</evidence>
<evidence type="ECO:0000256" key="9">
    <source>
        <dbReference type="ARBA" id="ARBA00022884"/>
    </source>
</evidence>
<evidence type="ECO:0000256" key="6">
    <source>
        <dbReference type="ARBA" id="ARBA00022664"/>
    </source>
</evidence>
<dbReference type="GO" id="GO:0035145">
    <property type="term" value="C:exon-exon junction complex"/>
    <property type="evidence" value="ECO:0007669"/>
    <property type="project" value="InterPro"/>
</dbReference>
<keyword evidence="6" id="KW-0507">mRNA processing</keyword>
<feature type="compositionally biased region" description="Basic and acidic residues" evidence="13">
    <location>
        <begin position="154"/>
        <end position="164"/>
    </location>
</feature>
<feature type="region of interest" description="Disordered" evidence="13">
    <location>
        <begin position="201"/>
        <end position="366"/>
    </location>
</feature>
<dbReference type="SMART" id="SM01044">
    <property type="entry name" value="Btz"/>
    <property type="match status" value="1"/>
</dbReference>
<feature type="compositionally biased region" description="Basic and acidic residues" evidence="13">
    <location>
        <begin position="283"/>
        <end position="293"/>
    </location>
</feature>
<protein>
    <recommendedName>
        <fullName evidence="14">Btz domain-containing protein</fullName>
    </recommendedName>
</protein>
<evidence type="ECO:0000259" key="14">
    <source>
        <dbReference type="SMART" id="SM01044"/>
    </source>
</evidence>
<dbReference type="GO" id="GO:0003729">
    <property type="term" value="F:mRNA binding"/>
    <property type="evidence" value="ECO:0007669"/>
    <property type="project" value="InterPro"/>
</dbReference>
<evidence type="ECO:0000256" key="1">
    <source>
        <dbReference type="ARBA" id="ARBA00004123"/>
    </source>
</evidence>
<feature type="compositionally biased region" description="Polar residues" evidence="13">
    <location>
        <begin position="468"/>
        <end position="478"/>
    </location>
</feature>
<feature type="compositionally biased region" description="Acidic residues" evidence="13">
    <location>
        <begin position="68"/>
        <end position="91"/>
    </location>
</feature>
<evidence type="ECO:0000256" key="8">
    <source>
        <dbReference type="ARBA" id="ARBA00022845"/>
    </source>
</evidence>
<dbReference type="AlphaFoldDB" id="A0A811RW13"/>
<evidence type="ECO:0000256" key="12">
    <source>
        <dbReference type="ARBA" id="ARBA00023242"/>
    </source>
</evidence>
<feature type="compositionally biased region" description="Basic residues" evidence="13">
    <location>
        <begin position="318"/>
        <end position="328"/>
    </location>
</feature>
<dbReference type="EMBL" id="CAJGYO010000017">
    <property type="protein sequence ID" value="CAD6333074.1"/>
    <property type="molecule type" value="Genomic_DNA"/>
</dbReference>
<sequence length="771" mass="83617">MADKEKPEAEEEEEYESDLDDAPLSALRRRDAASDDEEEDENEDGGTPIRRRKAGSDADSDGQGAAEVYDEEGAYEEGEEEYEEYEEEEYGGFEAGDGRVRVAAEAVAGAGQEGGQAAGDGEVEKVGEAAPGDEEEEKKGNEPYAVPTTGAFYMHDDRFQEGRGRGRGRGRQRRMVNSRRLWSPKDEQAWVHDRFDEMDLHDFHGGNPKRKQGGGFRGRGGGQGGRTRGISRGNFRGNRSRAYYHDGSKNYSYVPKESHAYHDNTKNTRHSSYSNGKNRVPKPSRDHYDDAKSYDTVPNESRTYYGDAKSQKNAPRVVRGRGSKRYQPRLKSTTDVSSEQNTKSQSLEDTSSNANLGKDQTQGSNSRLEQVLPIKQTVASSLNSASPPFYPARSSNQELPVGQGGNAQLSNNLLRGKAFVPSVGNAAAAMNGMNRPALLPAASSSNGPFSLATNQVNRDYGQPAHPLVQQNPVQSPTRSAPRMPAQMFGARFSNSSKISPAQPTSTTLGDDAEISSPRGSNKFDSRLTVKGQPDDQGQERSSFLYGGAHVLGATGAMGITLGDQNFHGTPALLPVMQFGGQRPVGRGVPSIGMALPGFVSQQQVGLNNSEMTWLPILTGASGALGAPYGSPYIAIDGSYYSRPSEQASSSVSIREPSANNASSLSKSQEITEVASDERTQRQNKPRLTVEDVQTITMVVCCDYSAGLVLLQLLGEIYMVLDVTTISDVVAAYCIQSISVKVLMEILFGTRLTCIRYIYDEDPVNLLSDPPC</sequence>
<dbReference type="OrthoDB" id="660348at2759"/>
<name>A0A811RW13_9POAL</name>
<dbReference type="GO" id="GO:0008380">
    <property type="term" value="P:RNA splicing"/>
    <property type="evidence" value="ECO:0007669"/>
    <property type="project" value="UniProtKB-KW"/>
</dbReference>
<evidence type="ECO:0000256" key="7">
    <source>
        <dbReference type="ARBA" id="ARBA00022816"/>
    </source>
</evidence>
<keyword evidence="12" id="KW-0539">Nucleus</keyword>
<feature type="compositionally biased region" description="Acidic residues" evidence="13">
    <location>
        <begin position="8"/>
        <end position="21"/>
    </location>
</feature>
<keyword evidence="8" id="KW-0810">Translation regulation</keyword>
<feature type="region of interest" description="Disordered" evidence="13">
    <location>
        <begin position="449"/>
        <end position="540"/>
    </location>
</feature>
<comment type="subcellular location">
    <subcellularLocation>
        <location evidence="2">Cytoplasm</location>
    </subcellularLocation>
    <subcellularLocation>
        <location evidence="1">Nucleus</location>
    </subcellularLocation>
</comment>
<feature type="domain" description="Btz" evidence="14">
    <location>
        <begin position="103"/>
        <end position="222"/>
    </location>
</feature>
<evidence type="ECO:0000256" key="11">
    <source>
        <dbReference type="ARBA" id="ARBA00023187"/>
    </source>
</evidence>
<organism evidence="15 16">
    <name type="scientific">Miscanthus lutarioriparius</name>
    <dbReference type="NCBI Taxonomy" id="422564"/>
    <lineage>
        <taxon>Eukaryota</taxon>
        <taxon>Viridiplantae</taxon>
        <taxon>Streptophyta</taxon>
        <taxon>Embryophyta</taxon>
        <taxon>Tracheophyta</taxon>
        <taxon>Spermatophyta</taxon>
        <taxon>Magnoliopsida</taxon>
        <taxon>Liliopsida</taxon>
        <taxon>Poales</taxon>
        <taxon>Poaceae</taxon>
        <taxon>PACMAD clade</taxon>
        <taxon>Panicoideae</taxon>
        <taxon>Andropogonodae</taxon>
        <taxon>Andropogoneae</taxon>
        <taxon>Saccharinae</taxon>
        <taxon>Miscanthus</taxon>
    </lineage>
</organism>
<keyword evidence="5" id="KW-0963">Cytoplasm</keyword>
<feature type="region of interest" description="Disordered" evidence="13">
    <location>
        <begin position="1"/>
        <end position="180"/>
    </location>
</feature>
<accession>A0A811RW13</accession>
<evidence type="ECO:0000256" key="2">
    <source>
        <dbReference type="ARBA" id="ARBA00004496"/>
    </source>
</evidence>
<feature type="compositionally biased region" description="Polar residues" evidence="13">
    <location>
        <begin position="650"/>
        <end position="670"/>
    </location>
</feature>
<feature type="compositionally biased region" description="Gly residues" evidence="13">
    <location>
        <begin position="213"/>
        <end position="227"/>
    </location>
</feature>
<evidence type="ECO:0000313" key="16">
    <source>
        <dbReference type="Proteomes" id="UP000604825"/>
    </source>
</evidence>
<keyword evidence="16" id="KW-1185">Reference proteome</keyword>
<dbReference type="GO" id="GO:0005737">
    <property type="term" value="C:cytoplasm"/>
    <property type="evidence" value="ECO:0007669"/>
    <property type="project" value="UniProtKB-SubCell"/>
</dbReference>
<keyword evidence="9" id="KW-0694">RNA-binding</keyword>
<keyword evidence="10" id="KW-0866">Nonsense-mediated mRNA decay</keyword>
<dbReference type="PANTHER" id="PTHR46837:SF10">
    <property type="entry name" value="OS05G0534600 PROTEIN"/>
    <property type="match status" value="1"/>
</dbReference>
<keyword evidence="7" id="KW-0509">mRNA transport</keyword>
<feature type="compositionally biased region" description="Polar residues" evidence="13">
    <location>
        <begin position="330"/>
        <end position="366"/>
    </location>
</feature>
<feature type="compositionally biased region" description="Basic residues" evidence="13">
    <location>
        <begin position="165"/>
        <end position="177"/>
    </location>
</feature>
<keyword evidence="11" id="KW-0508">mRNA splicing</keyword>
<reference evidence="15" key="1">
    <citation type="submission" date="2020-10" db="EMBL/GenBank/DDBJ databases">
        <authorList>
            <person name="Han B."/>
            <person name="Lu T."/>
            <person name="Zhao Q."/>
            <person name="Huang X."/>
            <person name="Zhao Y."/>
        </authorList>
    </citation>
    <scope>NUCLEOTIDE SEQUENCE</scope>
</reference>
<keyword evidence="4" id="KW-0813">Transport</keyword>
<evidence type="ECO:0000313" key="15">
    <source>
        <dbReference type="EMBL" id="CAD6333074.1"/>
    </source>
</evidence>
<dbReference type="PANTHER" id="PTHR46837">
    <property type="entry name" value="PROTEIN MLN51 HOMOLOG"/>
    <property type="match status" value="1"/>
</dbReference>
<dbReference type="GO" id="GO:0051028">
    <property type="term" value="P:mRNA transport"/>
    <property type="evidence" value="ECO:0007669"/>
    <property type="project" value="UniProtKB-KW"/>
</dbReference>
<evidence type="ECO:0000256" key="4">
    <source>
        <dbReference type="ARBA" id="ARBA00022448"/>
    </source>
</evidence>
<gene>
    <name evidence="15" type="ORF">NCGR_LOCUS57172</name>
</gene>
<dbReference type="InterPro" id="IPR044796">
    <property type="entry name" value="MLN51_plant"/>
</dbReference>
<dbReference type="InterPro" id="IPR018545">
    <property type="entry name" value="Btz_dom"/>
</dbReference>
<feature type="compositionally biased region" description="Basic and acidic residues" evidence="13">
    <location>
        <begin position="256"/>
        <end position="266"/>
    </location>
</feature>
<feature type="compositionally biased region" description="Polar residues" evidence="13">
    <location>
        <begin position="492"/>
        <end position="508"/>
    </location>
</feature>
<comment type="similarity">
    <text evidence="3">Belongs to the CASC3 family.</text>
</comment>
<dbReference type="Proteomes" id="UP000604825">
    <property type="component" value="Unassembled WGS sequence"/>
</dbReference>
<dbReference type="GO" id="GO:0006417">
    <property type="term" value="P:regulation of translation"/>
    <property type="evidence" value="ECO:0007669"/>
    <property type="project" value="UniProtKB-KW"/>
</dbReference>
<evidence type="ECO:0000256" key="10">
    <source>
        <dbReference type="ARBA" id="ARBA00023161"/>
    </source>
</evidence>
<feature type="region of interest" description="Disordered" evidence="13">
    <location>
        <begin position="650"/>
        <end position="684"/>
    </location>
</feature>
<comment type="caution">
    <text evidence="15">The sequence shown here is derived from an EMBL/GenBank/DDBJ whole genome shotgun (WGS) entry which is preliminary data.</text>
</comment>